<dbReference type="InterPro" id="IPR012373">
    <property type="entry name" value="Ferrdict_sens_TM"/>
</dbReference>
<evidence type="ECO:0000313" key="4">
    <source>
        <dbReference type="Proteomes" id="UP001430065"/>
    </source>
</evidence>
<dbReference type="InterPro" id="IPR032623">
    <property type="entry name" value="FecR_N"/>
</dbReference>
<evidence type="ECO:0000313" key="3">
    <source>
        <dbReference type="EMBL" id="MBM7121392.1"/>
    </source>
</evidence>
<feature type="domain" description="FecR protein" evidence="1">
    <location>
        <begin position="138"/>
        <end position="229"/>
    </location>
</feature>
<keyword evidence="4" id="KW-1185">Reference proteome</keyword>
<dbReference type="Pfam" id="PF16220">
    <property type="entry name" value="DUF4880"/>
    <property type="match status" value="1"/>
</dbReference>
<gene>
    <name evidence="3" type="ORF">ISP20_09525</name>
</gene>
<reference evidence="3 4" key="1">
    <citation type="submission" date="2020-10" db="EMBL/GenBank/DDBJ databases">
        <title>Phylogeny of dyella-like bacteria.</title>
        <authorList>
            <person name="Fu J."/>
        </authorList>
    </citation>
    <scope>NUCLEOTIDE SEQUENCE [LARGE SCALE GENOMIC DNA]</scope>
    <source>
        <strain evidence="3 4">THG-B117</strain>
    </source>
</reference>
<dbReference type="PANTHER" id="PTHR30273:SF2">
    <property type="entry name" value="PROTEIN FECR"/>
    <property type="match status" value="1"/>
</dbReference>
<proteinExistence type="predicted"/>
<dbReference type="EMBL" id="JADIKC010000003">
    <property type="protein sequence ID" value="MBM7121392.1"/>
    <property type="molecule type" value="Genomic_DNA"/>
</dbReference>
<evidence type="ECO:0000259" key="2">
    <source>
        <dbReference type="Pfam" id="PF16220"/>
    </source>
</evidence>
<feature type="domain" description="FecR N-terminal" evidence="2">
    <location>
        <begin position="19"/>
        <end position="59"/>
    </location>
</feature>
<dbReference type="PANTHER" id="PTHR30273">
    <property type="entry name" value="PERIPLASMIC SIGNAL SENSOR AND SIGMA FACTOR ACTIVATOR FECR-RELATED"/>
    <property type="match status" value="1"/>
</dbReference>
<dbReference type="Proteomes" id="UP001430065">
    <property type="component" value="Unassembled WGS sequence"/>
</dbReference>
<evidence type="ECO:0000259" key="1">
    <source>
        <dbReference type="Pfam" id="PF04773"/>
    </source>
</evidence>
<dbReference type="Gene3D" id="2.60.120.1440">
    <property type="match status" value="1"/>
</dbReference>
<protein>
    <submittedName>
        <fullName evidence="3">FecR domain-containing protein</fullName>
    </submittedName>
</protein>
<dbReference type="Pfam" id="PF04773">
    <property type="entry name" value="FecR"/>
    <property type="match status" value="1"/>
</dbReference>
<dbReference type="RefSeq" id="WP_204635787.1">
    <property type="nucleotide sequence ID" value="NZ_JADIKC010000003.1"/>
</dbReference>
<organism evidence="3 4">
    <name type="scientific">Dyella kyungheensis</name>
    <dbReference type="NCBI Taxonomy" id="1242174"/>
    <lineage>
        <taxon>Bacteria</taxon>
        <taxon>Pseudomonadati</taxon>
        <taxon>Pseudomonadota</taxon>
        <taxon>Gammaproteobacteria</taxon>
        <taxon>Lysobacterales</taxon>
        <taxon>Rhodanobacteraceae</taxon>
        <taxon>Dyella</taxon>
    </lineage>
</organism>
<accession>A0ABS2JSI0</accession>
<sequence>MSDFARHREAAERQRRATEEAASWYLDQQDGLDEVQQEQFMAWLRESPLHVSEYLAMAHLHGDLGAASALDPLNEQALCELAADDASVVSLPVPRTPEAAPARPRRLGWMAQAAAFVLLLGAGGAAWLRAAPQAWESYAAGSDAVRSATLADGTELQLDRDSVVAVSFSATARRIDVLRGGALFDVAHDPARPLRVRLGANDLQDIGTVFDAHRSDDGGRVTVVSGKVKVWQREDKPWAPEGLAEQRSPLTELGAGQEATMHMDGSLDVVDHHADLARSTHWLPTDIHFERASVAEVARRFNAYNSRPLVIEDARIGATLISGRFHARDMDSFVAYLVTLPDVQVIRGVDDVRVVRAVTTLPHARAVRKNS</sequence>
<name>A0ABS2JSI0_9GAMM</name>
<comment type="caution">
    <text evidence="3">The sequence shown here is derived from an EMBL/GenBank/DDBJ whole genome shotgun (WGS) entry which is preliminary data.</text>
</comment>
<dbReference type="InterPro" id="IPR006860">
    <property type="entry name" value="FecR"/>
</dbReference>
<dbReference type="PIRSF" id="PIRSF018266">
    <property type="entry name" value="FecR"/>
    <property type="match status" value="1"/>
</dbReference>